<feature type="transmembrane region" description="Helical" evidence="5">
    <location>
        <begin position="373"/>
        <end position="390"/>
    </location>
</feature>
<keyword evidence="7" id="KW-0436">Ligase</keyword>
<evidence type="ECO:0000313" key="7">
    <source>
        <dbReference type="EMBL" id="KAB6523090.1"/>
    </source>
</evidence>
<feature type="transmembrane region" description="Helical" evidence="5">
    <location>
        <begin position="36"/>
        <end position="53"/>
    </location>
</feature>
<keyword evidence="4 5" id="KW-0472">Membrane</keyword>
<comment type="caution">
    <text evidence="7">The sequence shown here is derived from an EMBL/GenBank/DDBJ whole genome shotgun (WGS) entry which is preliminary data.</text>
</comment>
<dbReference type="InterPro" id="IPR051533">
    <property type="entry name" value="WaaL-like"/>
</dbReference>
<dbReference type="GO" id="GO:0016874">
    <property type="term" value="F:ligase activity"/>
    <property type="evidence" value="ECO:0007669"/>
    <property type="project" value="UniProtKB-KW"/>
</dbReference>
<organism evidence="7 8">
    <name type="scientific">Phocaeicola vulgatus</name>
    <name type="common">Bacteroides vulgatus</name>
    <dbReference type="NCBI Taxonomy" id="821"/>
    <lineage>
        <taxon>Bacteria</taxon>
        <taxon>Pseudomonadati</taxon>
        <taxon>Bacteroidota</taxon>
        <taxon>Bacteroidia</taxon>
        <taxon>Bacteroidales</taxon>
        <taxon>Bacteroidaceae</taxon>
        <taxon>Phocaeicola</taxon>
    </lineage>
</organism>
<feature type="domain" description="O-antigen ligase-related" evidence="6">
    <location>
        <begin position="191"/>
        <end position="329"/>
    </location>
</feature>
<evidence type="ECO:0000259" key="6">
    <source>
        <dbReference type="Pfam" id="PF04932"/>
    </source>
</evidence>
<dbReference type="PANTHER" id="PTHR37422">
    <property type="entry name" value="TEICHURONIC ACID BIOSYNTHESIS PROTEIN TUAE"/>
    <property type="match status" value="1"/>
</dbReference>
<dbReference type="GO" id="GO:0016020">
    <property type="term" value="C:membrane"/>
    <property type="evidence" value="ECO:0007669"/>
    <property type="project" value="UniProtKB-SubCell"/>
</dbReference>
<evidence type="ECO:0000256" key="2">
    <source>
        <dbReference type="ARBA" id="ARBA00022692"/>
    </source>
</evidence>
<feature type="transmembrane region" description="Helical" evidence="5">
    <location>
        <begin position="60"/>
        <end position="76"/>
    </location>
</feature>
<comment type="subcellular location">
    <subcellularLocation>
        <location evidence="1">Membrane</location>
        <topology evidence="1">Multi-pass membrane protein</topology>
    </subcellularLocation>
</comment>
<reference evidence="7 8" key="1">
    <citation type="journal article" date="2019" name="Nat. Med.">
        <title>A library of human gut bacterial isolates paired with longitudinal multiomics data enables mechanistic microbiome research.</title>
        <authorList>
            <person name="Poyet M."/>
            <person name="Groussin M."/>
            <person name="Gibbons S.M."/>
            <person name="Avila-Pacheco J."/>
            <person name="Jiang X."/>
            <person name="Kearney S.M."/>
            <person name="Perrotta A.R."/>
            <person name="Berdy B."/>
            <person name="Zhao S."/>
            <person name="Lieberman T.D."/>
            <person name="Swanson P.K."/>
            <person name="Smith M."/>
            <person name="Roesemann S."/>
            <person name="Alexander J.E."/>
            <person name="Rich S.A."/>
            <person name="Livny J."/>
            <person name="Vlamakis H."/>
            <person name="Clish C."/>
            <person name="Bullock K."/>
            <person name="Deik A."/>
            <person name="Scott J."/>
            <person name="Pierce K.A."/>
            <person name="Xavier R.J."/>
            <person name="Alm E.J."/>
        </authorList>
    </citation>
    <scope>NUCLEOTIDE SEQUENCE [LARGE SCALE GENOMIC DNA]</scope>
    <source>
        <strain evidence="7 8">BIOML-A122</strain>
    </source>
</reference>
<proteinExistence type="predicted"/>
<feature type="transmembrane region" description="Helical" evidence="5">
    <location>
        <begin position="184"/>
        <end position="199"/>
    </location>
</feature>
<dbReference type="PANTHER" id="PTHR37422:SF13">
    <property type="entry name" value="LIPOPOLYSACCHARIDE BIOSYNTHESIS PROTEIN PA4999-RELATED"/>
    <property type="match status" value="1"/>
</dbReference>
<evidence type="ECO:0000256" key="5">
    <source>
        <dbReference type="SAM" id="Phobius"/>
    </source>
</evidence>
<feature type="transmembrane region" description="Helical" evidence="5">
    <location>
        <begin position="82"/>
        <end position="100"/>
    </location>
</feature>
<evidence type="ECO:0000256" key="3">
    <source>
        <dbReference type="ARBA" id="ARBA00022989"/>
    </source>
</evidence>
<feature type="transmembrane region" description="Helical" evidence="5">
    <location>
        <begin position="313"/>
        <end position="336"/>
    </location>
</feature>
<feature type="transmembrane region" description="Helical" evidence="5">
    <location>
        <begin position="112"/>
        <end position="134"/>
    </location>
</feature>
<feature type="transmembrane region" description="Helical" evidence="5">
    <location>
        <begin position="343"/>
        <end position="361"/>
    </location>
</feature>
<feature type="transmembrane region" description="Helical" evidence="5">
    <location>
        <begin position="154"/>
        <end position="172"/>
    </location>
</feature>
<gene>
    <name evidence="7" type="ORF">GAY98_19700</name>
</gene>
<dbReference type="Pfam" id="PF04932">
    <property type="entry name" value="Wzy_C"/>
    <property type="match status" value="1"/>
</dbReference>
<dbReference type="InterPro" id="IPR007016">
    <property type="entry name" value="O-antigen_ligase-rel_domated"/>
</dbReference>
<dbReference type="Proteomes" id="UP000469427">
    <property type="component" value="Unassembled WGS sequence"/>
</dbReference>
<protein>
    <submittedName>
        <fullName evidence="7">O-antigen ligase family protein</fullName>
    </submittedName>
</protein>
<evidence type="ECO:0000313" key="8">
    <source>
        <dbReference type="Proteomes" id="UP000469427"/>
    </source>
</evidence>
<dbReference type="AlphaFoldDB" id="A0A6I0ZP71"/>
<name>A0A6I0ZP71_PHOVU</name>
<feature type="transmembrane region" description="Helical" evidence="5">
    <location>
        <begin position="228"/>
        <end position="247"/>
    </location>
</feature>
<sequence length="391" mass="44111">MFSFNPTTSTQPLAIFITLFTILRIIKFVPTTSAPIYYSIWGICAFYIIISGYHRVNYSTLLFIFFCFLSIIGNSIDAKYNIGLRFTGFLLIVGSVGPLFTSEWLYSLRRNCFHYVSVGLVFVTVVSFLIYCIYPSAMITTRGHLYGGMTLHSMQMGPIAGLSTIYLTYKFLITKQDKGLRDKMFYIVGICISLLSCILAGSRSAILSMIISGIVCLYLYYRNDMAMFFKIIICVIVILAITSPLWWSYTEAVQAKIAISESRGGLITARSFSWKARMEEFLQNPFIGCGFATVVGTLSERGNEGMVEPGNGWLFILSSTGIVSFILFVTMYIRYVVMLVKDAFNESILLVSSLVFIGLHLNAEGYTLSSGIFLFYYLWLSIGYTYSYLFK</sequence>
<evidence type="ECO:0000256" key="4">
    <source>
        <dbReference type="ARBA" id="ARBA00023136"/>
    </source>
</evidence>
<keyword evidence="2 5" id="KW-0812">Transmembrane</keyword>
<evidence type="ECO:0000256" key="1">
    <source>
        <dbReference type="ARBA" id="ARBA00004141"/>
    </source>
</evidence>
<accession>A0A6I0ZP71</accession>
<keyword evidence="3 5" id="KW-1133">Transmembrane helix</keyword>
<dbReference type="EMBL" id="WDBI01000041">
    <property type="protein sequence ID" value="KAB6523090.1"/>
    <property type="molecule type" value="Genomic_DNA"/>
</dbReference>